<name>A0A2A4K1U0_HELVI</name>
<gene>
    <name evidence="1" type="ORF">B5V51_6863</name>
</gene>
<evidence type="ECO:0000313" key="1">
    <source>
        <dbReference type="EMBL" id="PCG77602.1"/>
    </source>
</evidence>
<organism evidence="1">
    <name type="scientific">Heliothis virescens</name>
    <name type="common">Tobacco budworm moth</name>
    <dbReference type="NCBI Taxonomy" id="7102"/>
    <lineage>
        <taxon>Eukaryota</taxon>
        <taxon>Metazoa</taxon>
        <taxon>Ecdysozoa</taxon>
        <taxon>Arthropoda</taxon>
        <taxon>Hexapoda</taxon>
        <taxon>Insecta</taxon>
        <taxon>Pterygota</taxon>
        <taxon>Neoptera</taxon>
        <taxon>Endopterygota</taxon>
        <taxon>Lepidoptera</taxon>
        <taxon>Glossata</taxon>
        <taxon>Ditrysia</taxon>
        <taxon>Noctuoidea</taxon>
        <taxon>Noctuidae</taxon>
        <taxon>Heliothinae</taxon>
        <taxon>Heliothis</taxon>
    </lineage>
</organism>
<proteinExistence type="predicted"/>
<dbReference type="AlphaFoldDB" id="A0A2A4K1U0"/>
<dbReference type="EMBL" id="NWSH01000303">
    <property type="protein sequence ID" value="PCG77602.1"/>
    <property type="molecule type" value="Genomic_DNA"/>
</dbReference>
<protein>
    <submittedName>
        <fullName evidence="1">Uncharacterized protein</fullName>
    </submittedName>
</protein>
<accession>A0A2A4K1U0</accession>
<sequence length="122" mass="13950">MLYPELAGVHIDGRFAGLIIPEDLPAGFAAIYGFAPPITKGHDHRFGFGFRYGNHADFQVLYEIGPQTHTRSKMLRNSQVRTSSVRRLVLPRFPILELLKRAANYKKSFLSTTEDYRNDEPR</sequence>
<reference evidence="1" key="1">
    <citation type="submission" date="2017-09" db="EMBL/GenBank/DDBJ databases">
        <title>Contemporary evolution of a Lepidopteran species, Heliothis virescens, in response to modern agricultural practices.</title>
        <authorList>
            <person name="Fritz M.L."/>
            <person name="Deyonke A.M."/>
            <person name="Papanicolaou A."/>
            <person name="Micinski S."/>
            <person name="Westbrook J."/>
            <person name="Gould F."/>
        </authorList>
    </citation>
    <scope>NUCLEOTIDE SEQUENCE [LARGE SCALE GENOMIC DNA]</scope>
    <source>
        <strain evidence="1">HvINT-</strain>
        <tissue evidence="1">Whole body</tissue>
    </source>
</reference>
<comment type="caution">
    <text evidence="1">The sequence shown here is derived from an EMBL/GenBank/DDBJ whole genome shotgun (WGS) entry which is preliminary data.</text>
</comment>